<gene>
    <name evidence="2" type="ORF">FHS55_002801</name>
</gene>
<dbReference type="EMBL" id="JACICD010000005">
    <property type="protein sequence ID" value="MBB3772189.1"/>
    <property type="molecule type" value="Genomic_DNA"/>
</dbReference>
<dbReference type="InterPro" id="IPR004291">
    <property type="entry name" value="Transposase_IS66_central"/>
</dbReference>
<dbReference type="Pfam" id="PF03050">
    <property type="entry name" value="DDE_Tnp_IS66"/>
    <property type="match status" value="1"/>
</dbReference>
<dbReference type="InterPro" id="IPR052344">
    <property type="entry name" value="Transposase-related"/>
</dbReference>
<comment type="caution">
    <text evidence="2">The sequence shown here is derived from an EMBL/GenBank/DDBJ whole genome shotgun (WGS) entry which is preliminary data.</text>
</comment>
<evidence type="ECO:0000313" key="3">
    <source>
        <dbReference type="Proteomes" id="UP000533469"/>
    </source>
</evidence>
<dbReference type="PANTHER" id="PTHR33678">
    <property type="entry name" value="BLL1576 PROTEIN"/>
    <property type="match status" value="1"/>
</dbReference>
<dbReference type="AlphaFoldDB" id="A0A839ZBR9"/>
<protein>
    <recommendedName>
        <fullName evidence="1">Transposase IS66 central domain-containing protein</fullName>
    </recommendedName>
</protein>
<keyword evidence="3" id="KW-1185">Reference proteome</keyword>
<dbReference type="PANTHER" id="PTHR33678:SF1">
    <property type="entry name" value="BLL1576 PROTEIN"/>
    <property type="match status" value="1"/>
</dbReference>
<name>A0A839ZBR9_9HYPH</name>
<sequence length="65" mass="7280">MHRQPEEQAAEAIRYALSRWQGLSRFLDDGRVEIDSNVVERAIRPIALNRRNALFAGSDGGGGER</sequence>
<dbReference type="Proteomes" id="UP000533469">
    <property type="component" value="Unassembled WGS sequence"/>
</dbReference>
<evidence type="ECO:0000313" key="2">
    <source>
        <dbReference type="EMBL" id="MBB3772189.1"/>
    </source>
</evidence>
<proteinExistence type="predicted"/>
<feature type="domain" description="Transposase IS66 central" evidence="1">
    <location>
        <begin position="4"/>
        <end position="62"/>
    </location>
</feature>
<evidence type="ECO:0000259" key="1">
    <source>
        <dbReference type="Pfam" id="PF03050"/>
    </source>
</evidence>
<organism evidence="2 3">
    <name type="scientific">Ancylobacter tetraedralis</name>
    <dbReference type="NCBI Taxonomy" id="217068"/>
    <lineage>
        <taxon>Bacteria</taxon>
        <taxon>Pseudomonadati</taxon>
        <taxon>Pseudomonadota</taxon>
        <taxon>Alphaproteobacteria</taxon>
        <taxon>Hyphomicrobiales</taxon>
        <taxon>Xanthobacteraceae</taxon>
        <taxon>Ancylobacter</taxon>
    </lineage>
</organism>
<reference evidence="2 3" key="1">
    <citation type="submission" date="2020-08" db="EMBL/GenBank/DDBJ databases">
        <title>Genomic Encyclopedia of Type Strains, Phase IV (KMG-IV): sequencing the most valuable type-strain genomes for metagenomic binning, comparative biology and taxonomic classification.</title>
        <authorList>
            <person name="Goeker M."/>
        </authorList>
    </citation>
    <scope>NUCLEOTIDE SEQUENCE [LARGE SCALE GENOMIC DNA]</scope>
    <source>
        <strain evidence="2 3">DSM 5895</strain>
    </source>
</reference>
<accession>A0A839ZBR9</accession>